<dbReference type="SMART" id="SM00382">
    <property type="entry name" value="AAA"/>
    <property type="match status" value="1"/>
</dbReference>
<comment type="subcellular location">
    <subcellularLocation>
        <location evidence="1">Cell membrane</location>
        <topology evidence="1">Peripheral membrane protein</topology>
    </subcellularLocation>
</comment>
<dbReference type="SUPFAM" id="SSF52540">
    <property type="entry name" value="P-loop containing nucleoside triphosphate hydrolases"/>
    <property type="match status" value="2"/>
</dbReference>
<evidence type="ECO:0000256" key="6">
    <source>
        <dbReference type="ARBA" id="ARBA00022840"/>
    </source>
</evidence>
<feature type="domain" description="ABC transporter" evidence="9">
    <location>
        <begin position="5"/>
        <end position="240"/>
    </location>
</feature>
<comment type="caution">
    <text evidence="10">The sequence shown here is derived from an EMBL/GenBank/DDBJ whole genome shotgun (WGS) entry which is preliminary data.</text>
</comment>
<organism evidence="10 11">
    <name type="scientific">Candidatus Avoscillospira avistercoris</name>
    <dbReference type="NCBI Taxonomy" id="2840707"/>
    <lineage>
        <taxon>Bacteria</taxon>
        <taxon>Bacillati</taxon>
        <taxon>Bacillota</taxon>
        <taxon>Clostridia</taxon>
        <taxon>Eubacteriales</taxon>
        <taxon>Oscillospiraceae</taxon>
        <taxon>Oscillospiraceae incertae sedis</taxon>
        <taxon>Candidatus Avoscillospira</taxon>
    </lineage>
</organism>
<dbReference type="GO" id="GO:0016887">
    <property type="term" value="F:ATP hydrolysis activity"/>
    <property type="evidence" value="ECO:0007669"/>
    <property type="project" value="InterPro"/>
</dbReference>
<dbReference type="PANTHER" id="PTHR43790">
    <property type="entry name" value="CARBOHYDRATE TRANSPORT ATP-BINDING PROTEIN MG119-RELATED"/>
    <property type="match status" value="1"/>
</dbReference>
<dbReference type="PANTHER" id="PTHR43790:SF4">
    <property type="entry name" value="GUANOSINE IMPORT ATP-BINDING PROTEIN NUPO"/>
    <property type="match status" value="1"/>
</dbReference>
<reference evidence="10" key="2">
    <citation type="journal article" date="2021" name="PeerJ">
        <title>Extensive microbial diversity within the chicken gut microbiome revealed by metagenomics and culture.</title>
        <authorList>
            <person name="Gilroy R."/>
            <person name="Ravi A."/>
            <person name="Getino M."/>
            <person name="Pursley I."/>
            <person name="Horton D.L."/>
            <person name="Alikhan N.F."/>
            <person name="Baker D."/>
            <person name="Gharbi K."/>
            <person name="Hall N."/>
            <person name="Watson M."/>
            <person name="Adriaenssens E.M."/>
            <person name="Foster-Nyarko E."/>
            <person name="Jarju S."/>
            <person name="Secka A."/>
            <person name="Antonio M."/>
            <person name="Oren A."/>
            <person name="Chaudhuri R.R."/>
            <person name="La Ragione R."/>
            <person name="Hildebrand F."/>
            <person name="Pallen M.J."/>
        </authorList>
    </citation>
    <scope>NUCLEOTIDE SEQUENCE</scope>
    <source>
        <strain evidence="10">ChiBcec16-1751</strain>
    </source>
</reference>
<dbReference type="CDD" id="cd03215">
    <property type="entry name" value="ABC_Carb_Monos_II"/>
    <property type="match status" value="1"/>
</dbReference>
<keyword evidence="2" id="KW-0813">Transport</keyword>
<dbReference type="CDD" id="cd03216">
    <property type="entry name" value="ABC_Carb_Monos_I"/>
    <property type="match status" value="1"/>
</dbReference>
<dbReference type="EMBL" id="DVJJ01000131">
    <property type="protein sequence ID" value="HIS65418.1"/>
    <property type="molecule type" value="Genomic_DNA"/>
</dbReference>
<keyword evidence="4" id="KW-0677">Repeat</keyword>
<proteinExistence type="predicted"/>
<dbReference type="PROSITE" id="PS50893">
    <property type="entry name" value="ABC_TRANSPORTER_2"/>
    <property type="match status" value="2"/>
</dbReference>
<keyword evidence="3" id="KW-1003">Cell membrane</keyword>
<dbReference type="InterPro" id="IPR003593">
    <property type="entry name" value="AAA+_ATPase"/>
</dbReference>
<dbReference type="InterPro" id="IPR003439">
    <property type="entry name" value="ABC_transporter-like_ATP-bd"/>
</dbReference>
<dbReference type="Proteomes" id="UP000886741">
    <property type="component" value="Unassembled WGS sequence"/>
</dbReference>
<dbReference type="PROSITE" id="PS00211">
    <property type="entry name" value="ABC_TRANSPORTER_1"/>
    <property type="match status" value="1"/>
</dbReference>
<dbReference type="GO" id="GO:0005524">
    <property type="term" value="F:ATP binding"/>
    <property type="evidence" value="ECO:0007669"/>
    <property type="project" value="UniProtKB-KW"/>
</dbReference>
<gene>
    <name evidence="10" type="ORF">IAA83_08635</name>
</gene>
<dbReference type="Pfam" id="PF00005">
    <property type="entry name" value="ABC_tran"/>
    <property type="match status" value="2"/>
</dbReference>
<sequence>MEELLRMEHITKKFGDVYANRNINLDVRKGEVHTLLGENGAGKSTLMNVLFGLYQPTEGTIYLHGKPVRIESPAQAVKLGIGMVHQHFMLVEAMTVFENIILGDRNTKGIFINHDARKKEILELSERYGLDVELDKPITDIAVGAQQRVEILKALYRGADLLVLDEPSAALTDQEVEGLFDIMHKLTSEGKSIIFISHKMREVLHISDRITILRTGETVCTLNRGETTGEELANLMIGRELTPSQYEKIETPGEAVVALENVDYDKTSKHNGLNGVSLTVGRGEIVGIAGVDGNGQSQLAQVVTGVLTPDAGRVDLKGSHVAQFTPNGFILESVSHIPEDRNKMGLIGNMSVRDNIVLKSTDTPEFSAAHGLFLKKKAIRDYALKMQEKYDIRCSSIDQEARNLSGGNQQKIILARELEGKPDLLVAVHPTRGLDIGATRFVHDTMIEARDRGCGVLLISADFDEILEVSDRIVVMFEGQVMGVFSGKNPPIADISLAMAGK</sequence>
<evidence type="ECO:0000256" key="4">
    <source>
        <dbReference type="ARBA" id="ARBA00022737"/>
    </source>
</evidence>
<keyword evidence="8" id="KW-0472">Membrane</keyword>
<dbReference type="InterPro" id="IPR050107">
    <property type="entry name" value="ABC_carbohydrate_import_ATPase"/>
</dbReference>
<reference evidence="10" key="1">
    <citation type="submission" date="2020-10" db="EMBL/GenBank/DDBJ databases">
        <authorList>
            <person name="Gilroy R."/>
        </authorList>
    </citation>
    <scope>NUCLEOTIDE SEQUENCE</scope>
    <source>
        <strain evidence="10">ChiBcec16-1751</strain>
    </source>
</reference>
<dbReference type="InterPro" id="IPR027417">
    <property type="entry name" value="P-loop_NTPase"/>
</dbReference>
<dbReference type="InterPro" id="IPR017871">
    <property type="entry name" value="ABC_transporter-like_CS"/>
</dbReference>
<evidence type="ECO:0000256" key="2">
    <source>
        <dbReference type="ARBA" id="ARBA00022448"/>
    </source>
</evidence>
<accession>A0A9D1FAP0</accession>
<feature type="domain" description="ABC transporter" evidence="9">
    <location>
        <begin position="257"/>
        <end position="500"/>
    </location>
</feature>
<dbReference type="Gene3D" id="3.40.50.300">
    <property type="entry name" value="P-loop containing nucleotide triphosphate hydrolases"/>
    <property type="match status" value="2"/>
</dbReference>
<dbReference type="FunFam" id="3.40.50.300:FF:000127">
    <property type="entry name" value="Ribose import ATP-binding protein RbsA"/>
    <property type="match status" value="1"/>
</dbReference>
<evidence type="ECO:0000256" key="8">
    <source>
        <dbReference type="ARBA" id="ARBA00023136"/>
    </source>
</evidence>
<keyword evidence="6 10" id="KW-0067">ATP-binding</keyword>
<evidence type="ECO:0000256" key="3">
    <source>
        <dbReference type="ARBA" id="ARBA00022475"/>
    </source>
</evidence>
<keyword evidence="7" id="KW-1278">Translocase</keyword>
<evidence type="ECO:0000256" key="7">
    <source>
        <dbReference type="ARBA" id="ARBA00022967"/>
    </source>
</evidence>
<evidence type="ECO:0000256" key="1">
    <source>
        <dbReference type="ARBA" id="ARBA00004202"/>
    </source>
</evidence>
<dbReference type="AlphaFoldDB" id="A0A9D1FAP0"/>
<protein>
    <submittedName>
        <fullName evidence="10">ABC transporter ATP-binding protein</fullName>
    </submittedName>
</protein>
<evidence type="ECO:0000256" key="5">
    <source>
        <dbReference type="ARBA" id="ARBA00022741"/>
    </source>
</evidence>
<keyword evidence="5" id="KW-0547">Nucleotide-binding</keyword>
<evidence type="ECO:0000313" key="11">
    <source>
        <dbReference type="Proteomes" id="UP000886741"/>
    </source>
</evidence>
<evidence type="ECO:0000259" key="9">
    <source>
        <dbReference type="PROSITE" id="PS50893"/>
    </source>
</evidence>
<evidence type="ECO:0000313" key="10">
    <source>
        <dbReference type="EMBL" id="HIS65418.1"/>
    </source>
</evidence>
<dbReference type="GO" id="GO:0005886">
    <property type="term" value="C:plasma membrane"/>
    <property type="evidence" value="ECO:0007669"/>
    <property type="project" value="UniProtKB-SubCell"/>
</dbReference>
<name>A0A9D1FAP0_9FIRM</name>